<proteinExistence type="predicted"/>
<organism evidence="1">
    <name type="scientific">Microcystis aeruginosa (strain PCC 7806)</name>
    <dbReference type="NCBI Taxonomy" id="267872"/>
    <lineage>
        <taxon>Bacteria</taxon>
        <taxon>Bacillati</taxon>
        <taxon>Cyanobacteriota</taxon>
        <taxon>Cyanophyceae</taxon>
        <taxon>Oscillatoriophycideae</taxon>
        <taxon>Chroococcales</taxon>
        <taxon>Microcystaceae</taxon>
        <taxon>Microcystis</taxon>
    </lineage>
</organism>
<reference evidence="1" key="1">
    <citation type="submission" date="2007-08" db="EMBL/GenBank/DDBJ databases">
        <authorList>
            <person name="Frangeul L."/>
        </authorList>
    </citation>
    <scope>NUCLEOTIDE SEQUENCE</scope>
    <source>
        <strain evidence="1">PCC 7806</strain>
    </source>
</reference>
<dbReference type="EMBL" id="AM778927">
    <property type="protein sequence ID" value="CAO86923.1"/>
    <property type="molecule type" value="Genomic_DNA"/>
</dbReference>
<gene>
    <name evidence="1" type="ORF">IPF_6410</name>
</gene>
<name>A8YE51_MICA7</name>
<sequence length="53" mass="6188">MELIAQETTLDGVYVLRTSLESTLMDAATRRRLKLIKVCLKWRRHFAVISQLI</sequence>
<accession>A8YE51</accession>
<evidence type="ECO:0000313" key="1">
    <source>
        <dbReference type="EMBL" id="CAO86923.1"/>
    </source>
</evidence>
<dbReference type="AlphaFoldDB" id="A8YE51"/>
<protein>
    <submittedName>
        <fullName evidence="1">Uncharacterized protein</fullName>
    </submittedName>
</protein>